<dbReference type="InterPro" id="IPR031099">
    <property type="entry name" value="BRCA1-associated"/>
</dbReference>
<dbReference type="Pfam" id="PF00533">
    <property type="entry name" value="BRCT"/>
    <property type="match status" value="1"/>
</dbReference>
<evidence type="ECO:0000313" key="9">
    <source>
        <dbReference type="Proteomes" id="UP000663832"/>
    </source>
</evidence>
<proteinExistence type="predicted"/>
<evidence type="ECO:0000313" key="10">
    <source>
        <dbReference type="Proteomes" id="UP000663877"/>
    </source>
</evidence>
<dbReference type="Proteomes" id="UP000663877">
    <property type="component" value="Unassembled WGS sequence"/>
</dbReference>
<dbReference type="EMBL" id="CAJNOM010000557">
    <property type="protein sequence ID" value="CAF1499225.1"/>
    <property type="molecule type" value="Genomic_DNA"/>
</dbReference>
<dbReference type="InterPro" id="IPR001357">
    <property type="entry name" value="BRCT_dom"/>
</dbReference>
<gene>
    <name evidence="7" type="ORF">BJG266_LOCUS34362</name>
    <name evidence="8" type="ORF">QVE165_LOCUS43391</name>
</gene>
<evidence type="ECO:0000259" key="6">
    <source>
        <dbReference type="PROSITE" id="PS50172"/>
    </source>
</evidence>
<dbReference type="Gene3D" id="3.40.50.10190">
    <property type="entry name" value="BRCT domain"/>
    <property type="match status" value="2"/>
</dbReference>
<evidence type="ECO:0000256" key="3">
    <source>
        <dbReference type="ARBA" id="ARBA00022763"/>
    </source>
</evidence>
<dbReference type="GO" id="GO:0031436">
    <property type="term" value="C:BRCA1-BARD1 complex"/>
    <property type="evidence" value="ECO:0007669"/>
    <property type="project" value="TreeGrafter"/>
</dbReference>
<dbReference type="SUPFAM" id="SSF52113">
    <property type="entry name" value="BRCT domain"/>
    <property type="match status" value="2"/>
</dbReference>
<feature type="domain" description="BRCT" evidence="6">
    <location>
        <begin position="284"/>
        <end position="389"/>
    </location>
</feature>
<keyword evidence="2" id="KW-0677">Repeat</keyword>
<dbReference type="AlphaFoldDB" id="A0A815GKB1"/>
<accession>A0A815GKB1</accession>
<dbReference type="PANTHER" id="PTHR13763:SF0">
    <property type="entry name" value="BREAST CANCER TYPE 1 SUSCEPTIBILITY PROTEIN"/>
    <property type="match status" value="1"/>
</dbReference>
<reference evidence="7" key="1">
    <citation type="submission" date="2021-02" db="EMBL/GenBank/DDBJ databases">
        <authorList>
            <person name="Nowell W R."/>
        </authorList>
    </citation>
    <scope>NUCLEOTIDE SEQUENCE</scope>
</reference>
<sequence length="401" mass="45420">MTTTASSSSNLPDKDQIRVHIRRDGSIERQRFNGRVWRQLCKYDGGEECQAFVAYRSLCVGHYHQTSGITVNESKRRQLIQQSAAAAASSKATTTTTTTTATATMIPSKLRYSIETPLSLGLKIPPVQSILPNTSTTNIDESAATSDSNQACSSASSLDSHLDDYVLSQKPISITGSRLTDEQMDRLDQFLQRFNVHYSDEIDEKTTHLITDDTTIPFVCALSSKVVHALARHLTVLSIRWIDECLRCDKLLLDELSLQFEIRGDLTCSTMYHGGMQRSRLITRRHSLFSKHIFMLKCSGVQNLMDNQELRTLITLCGGHTCSSLRTDQVTRWTAQGKMIVVLCEQTYVQERQDKYWKCVELGIRFCSPEFIIESIAQYQVQDYAIYEEEPQQDDEVNDEE</sequence>
<dbReference type="PROSITE" id="PS50172">
    <property type="entry name" value="BRCT"/>
    <property type="match status" value="2"/>
</dbReference>
<dbReference type="InterPro" id="IPR036420">
    <property type="entry name" value="BRCT_dom_sf"/>
</dbReference>
<dbReference type="GO" id="GO:0004842">
    <property type="term" value="F:ubiquitin-protein transferase activity"/>
    <property type="evidence" value="ECO:0007669"/>
    <property type="project" value="TreeGrafter"/>
</dbReference>
<dbReference type="Proteomes" id="UP000663832">
    <property type="component" value="Unassembled WGS sequence"/>
</dbReference>
<evidence type="ECO:0000313" key="8">
    <source>
        <dbReference type="EMBL" id="CAF1499225.1"/>
    </source>
</evidence>
<dbReference type="EMBL" id="CAJNOI010000753">
    <property type="protein sequence ID" value="CAF1340064.1"/>
    <property type="molecule type" value="Genomic_DNA"/>
</dbReference>
<dbReference type="GO" id="GO:0070531">
    <property type="term" value="C:BRCA1-A complex"/>
    <property type="evidence" value="ECO:0007669"/>
    <property type="project" value="TreeGrafter"/>
</dbReference>
<organism evidence="7 10">
    <name type="scientific">Adineta steineri</name>
    <dbReference type="NCBI Taxonomy" id="433720"/>
    <lineage>
        <taxon>Eukaryota</taxon>
        <taxon>Metazoa</taxon>
        <taxon>Spiralia</taxon>
        <taxon>Gnathifera</taxon>
        <taxon>Rotifera</taxon>
        <taxon>Eurotatoria</taxon>
        <taxon>Bdelloidea</taxon>
        <taxon>Adinetida</taxon>
        <taxon>Adinetidae</taxon>
        <taxon>Adineta</taxon>
    </lineage>
</organism>
<keyword evidence="3" id="KW-0227">DNA damage</keyword>
<name>A0A815GKB1_9BILA</name>
<evidence type="ECO:0000313" key="7">
    <source>
        <dbReference type="EMBL" id="CAF1340064.1"/>
    </source>
</evidence>
<comment type="subcellular location">
    <subcellularLocation>
        <location evidence="1">Nucleus</location>
    </subcellularLocation>
</comment>
<protein>
    <recommendedName>
        <fullName evidence="6">BRCT domain-containing protein</fullName>
    </recommendedName>
</protein>
<keyword evidence="9" id="KW-1185">Reference proteome</keyword>
<keyword evidence="5" id="KW-0539">Nucleus</keyword>
<evidence type="ECO:0000256" key="2">
    <source>
        <dbReference type="ARBA" id="ARBA00022737"/>
    </source>
</evidence>
<dbReference type="GO" id="GO:0000724">
    <property type="term" value="P:double-strand break repair via homologous recombination"/>
    <property type="evidence" value="ECO:0007669"/>
    <property type="project" value="TreeGrafter"/>
</dbReference>
<keyword evidence="4" id="KW-0234">DNA repair</keyword>
<evidence type="ECO:0000256" key="5">
    <source>
        <dbReference type="ARBA" id="ARBA00023242"/>
    </source>
</evidence>
<evidence type="ECO:0000256" key="1">
    <source>
        <dbReference type="ARBA" id="ARBA00004123"/>
    </source>
</evidence>
<evidence type="ECO:0000256" key="4">
    <source>
        <dbReference type="ARBA" id="ARBA00023204"/>
    </source>
</evidence>
<comment type="caution">
    <text evidence="7">The sequence shown here is derived from an EMBL/GenBank/DDBJ whole genome shotgun (WGS) entry which is preliminary data.</text>
</comment>
<dbReference type="OrthoDB" id="10011173at2759"/>
<dbReference type="SMART" id="SM00292">
    <property type="entry name" value="BRCT"/>
    <property type="match status" value="2"/>
</dbReference>
<feature type="domain" description="BRCT" evidence="6">
    <location>
        <begin position="162"/>
        <end position="252"/>
    </location>
</feature>
<dbReference type="PANTHER" id="PTHR13763">
    <property type="entry name" value="BREAST CANCER TYPE 1 SUSCEPTIBILITY PROTEIN BRCA1"/>
    <property type="match status" value="1"/>
</dbReference>
<dbReference type="GO" id="GO:0045944">
    <property type="term" value="P:positive regulation of transcription by RNA polymerase II"/>
    <property type="evidence" value="ECO:0007669"/>
    <property type="project" value="TreeGrafter"/>
</dbReference>